<feature type="compositionally biased region" description="Acidic residues" evidence="1">
    <location>
        <begin position="330"/>
        <end position="339"/>
    </location>
</feature>
<dbReference type="EMBL" id="MU855363">
    <property type="protein sequence ID" value="KAK3905301.1"/>
    <property type="molecule type" value="Genomic_DNA"/>
</dbReference>
<dbReference type="Proteomes" id="UP001303889">
    <property type="component" value="Unassembled WGS sequence"/>
</dbReference>
<dbReference type="GO" id="GO:0004519">
    <property type="term" value="F:endonuclease activity"/>
    <property type="evidence" value="ECO:0007669"/>
    <property type="project" value="InterPro"/>
</dbReference>
<feature type="region of interest" description="Disordered" evidence="1">
    <location>
        <begin position="23"/>
        <end position="58"/>
    </location>
</feature>
<dbReference type="GO" id="GO:0000470">
    <property type="term" value="P:maturation of LSU-rRNA"/>
    <property type="evidence" value="ECO:0007669"/>
    <property type="project" value="TreeGrafter"/>
</dbReference>
<gene>
    <name evidence="2" type="ORF">C8A05DRAFT_12884</name>
</gene>
<feature type="compositionally biased region" description="Acidic residues" evidence="1">
    <location>
        <begin position="284"/>
        <end position="299"/>
    </location>
</feature>
<feature type="region of interest" description="Disordered" evidence="1">
    <location>
        <begin position="275"/>
        <end position="349"/>
    </location>
</feature>
<dbReference type="GO" id="GO:0030687">
    <property type="term" value="C:preribosome, large subunit precursor"/>
    <property type="evidence" value="ECO:0007669"/>
    <property type="project" value="TreeGrafter"/>
</dbReference>
<reference evidence="2" key="2">
    <citation type="submission" date="2023-05" db="EMBL/GenBank/DDBJ databases">
        <authorList>
            <consortium name="Lawrence Berkeley National Laboratory"/>
            <person name="Steindorff A."/>
            <person name="Hensen N."/>
            <person name="Bonometti L."/>
            <person name="Westerberg I."/>
            <person name="Brannstrom I.O."/>
            <person name="Guillou S."/>
            <person name="Cros-Aarteil S."/>
            <person name="Calhoun S."/>
            <person name="Haridas S."/>
            <person name="Kuo A."/>
            <person name="Mondo S."/>
            <person name="Pangilinan J."/>
            <person name="Riley R."/>
            <person name="Labutti K."/>
            <person name="Andreopoulos B."/>
            <person name="Lipzen A."/>
            <person name="Chen C."/>
            <person name="Yanf M."/>
            <person name="Daum C."/>
            <person name="Ng V."/>
            <person name="Clum A."/>
            <person name="Ohm R."/>
            <person name="Martin F."/>
            <person name="Silar P."/>
            <person name="Natvig D."/>
            <person name="Lalanne C."/>
            <person name="Gautier V."/>
            <person name="Ament-Velasquez S.L."/>
            <person name="Kruys A."/>
            <person name="Hutchinson M.I."/>
            <person name="Powell A.J."/>
            <person name="Barry K."/>
            <person name="Miller A.N."/>
            <person name="Grigoriev I.V."/>
            <person name="Debuchy R."/>
            <person name="Gladieux P."/>
            <person name="Thoren M.H."/>
            <person name="Johannesson H."/>
        </authorList>
    </citation>
    <scope>NUCLEOTIDE SEQUENCE</scope>
    <source>
        <strain evidence="2">CBS 103.79</strain>
    </source>
</reference>
<protein>
    <submittedName>
        <fullName evidence="2">Pre-rRNA-processing protein las1</fullName>
    </submittedName>
</protein>
<evidence type="ECO:0000256" key="1">
    <source>
        <dbReference type="SAM" id="MobiDB-lite"/>
    </source>
</evidence>
<reference evidence="2" key="1">
    <citation type="journal article" date="2023" name="Mol. Phylogenet. Evol.">
        <title>Genome-scale phylogeny and comparative genomics of the fungal order Sordariales.</title>
        <authorList>
            <person name="Hensen N."/>
            <person name="Bonometti L."/>
            <person name="Westerberg I."/>
            <person name="Brannstrom I.O."/>
            <person name="Guillou S."/>
            <person name="Cros-Aarteil S."/>
            <person name="Calhoun S."/>
            <person name="Haridas S."/>
            <person name="Kuo A."/>
            <person name="Mondo S."/>
            <person name="Pangilinan J."/>
            <person name="Riley R."/>
            <person name="LaButti K."/>
            <person name="Andreopoulos B."/>
            <person name="Lipzen A."/>
            <person name="Chen C."/>
            <person name="Yan M."/>
            <person name="Daum C."/>
            <person name="Ng V."/>
            <person name="Clum A."/>
            <person name="Steindorff A."/>
            <person name="Ohm R.A."/>
            <person name="Martin F."/>
            <person name="Silar P."/>
            <person name="Natvig D.O."/>
            <person name="Lalanne C."/>
            <person name="Gautier V."/>
            <person name="Ament-Velasquez S.L."/>
            <person name="Kruys A."/>
            <person name="Hutchinson M.I."/>
            <person name="Powell A.J."/>
            <person name="Barry K."/>
            <person name="Miller A.N."/>
            <person name="Grigoriev I.V."/>
            <person name="Debuchy R."/>
            <person name="Gladieux P."/>
            <person name="Hiltunen Thoren M."/>
            <person name="Johannesson H."/>
        </authorList>
    </citation>
    <scope>NUCLEOTIDE SEQUENCE</scope>
    <source>
        <strain evidence="2">CBS 103.79</strain>
    </source>
</reference>
<keyword evidence="3" id="KW-1185">Reference proteome</keyword>
<dbReference type="GO" id="GO:0000460">
    <property type="term" value="P:maturation of 5.8S rRNA"/>
    <property type="evidence" value="ECO:0007669"/>
    <property type="project" value="TreeGrafter"/>
</dbReference>
<sequence>MVQYIFTPWRDRRELLAVRDQFYPPQAEQPQPPRTSCSTSGGSSGPNQHMGTGHPEERQRAVAHVSMWMQRGGCPHMVESTALLTAAILSDDEGIAGGAGDGADGAAGASRGYAVRAAYSAAFSRFVTGLLDSHQDRLRKMSMYDVARAVGLPPAFVELRHQVTHEQLPSLTRLRAAARDALAWIWGYYWRQLGSPGGGAAAAGAGDVQVSGTKEEREVRGLVLRYLEGGGDEERLRGVIARVGEEPVLTALDSIAGTTRDSKVLRRAMALTREILEGGGPDRMEEDGEKPAEDEEEEGDGAKDVGRLKAELGEAWEEVHQAEGSSIAEGESEPAESDGNEQRPAWTLYEEEAWVPKPIGVV</sequence>
<dbReference type="GO" id="GO:0090730">
    <property type="term" value="C:Las1 complex"/>
    <property type="evidence" value="ECO:0007669"/>
    <property type="project" value="InterPro"/>
</dbReference>
<accession>A0AAN6RX22</accession>
<dbReference type="InterPro" id="IPR007174">
    <property type="entry name" value="Las1"/>
</dbReference>
<dbReference type="AlphaFoldDB" id="A0AAN6RX22"/>
<evidence type="ECO:0000313" key="3">
    <source>
        <dbReference type="Proteomes" id="UP001303889"/>
    </source>
</evidence>
<dbReference type="Pfam" id="PF04031">
    <property type="entry name" value="Las1"/>
    <property type="match status" value="1"/>
</dbReference>
<comment type="caution">
    <text evidence="2">The sequence shown here is derived from an EMBL/GenBank/DDBJ whole genome shotgun (WGS) entry which is preliminary data.</text>
</comment>
<dbReference type="PANTHER" id="PTHR15002:SF0">
    <property type="entry name" value="RIBOSOMAL BIOGENESIS PROTEIN LAS1L"/>
    <property type="match status" value="1"/>
</dbReference>
<evidence type="ECO:0000313" key="2">
    <source>
        <dbReference type="EMBL" id="KAK3905301.1"/>
    </source>
</evidence>
<proteinExistence type="predicted"/>
<dbReference type="PANTHER" id="PTHR15002">
    <property type="entry name" value="RIBOSOMAL BIOGENESIS PROTEIN LAS1L"/>
    <property type="match status" value="1"/>
</dbReference>
<feature type="compositionally biased region" description="Basic and acidic residues" evidence="1">
    <location>
        <begin position="300"/>
        <end position="321"/>
    </location>
</feature>
<name>A0AAN6RX22_9PEZI</name>
<organism evidence="2 3">
    <name type="scientific">Staphylotrichum tortipilum</name>
    <dbReference type="NCBI Taxonomy" id="2831512"/>
    <lineage>
        <taxon>Eukaryota</taxon>
        <taxon>Fungi</taxon>
        <taxon>Dikarya</taxon>
        <taxon>Ascomycota</taxon>
        <taxon>Pezizomycotina</taxon>
        <taxon>Sordariomycetes</taxon>
        <taxon>Sordariomycetidae</taxon>
        <taxon>Sordariales</taxon>
        <taxon>Chaetomiaceae</taxon>
        <taxon>Staphylotrichum</taxon>
    </lineage>
</organism>